<dbReference type="InterPro" id="IPR050270">
    <property type="entry name" value="DegV_domain_contain"/>
</dbReference>
<dbReference type="GO" id="GO:0008289">
    <property type="term" value="F:lipid binding"/>
    <property type="evidence" value="ECO:0007669"/>
    <property type="project" value="UniProtKB-KW"/>
</dbReference>
<dbReference type="SUPFAM" id="SSF82549">
    <property type="entry name" value="DAK1/DegV-like"/>
    <property type="match status" value="1"/>
</dbReference>
<accession>C2EJX5</accession>
<keyword evidence="1" id="KW-0446">Lipid-binding</keyword>
<organism evidence="2 3">
    <name type="scientific">Ligilactobacillus salivarius DSM 20555 = ATCC 11741</name>
    <dbReference type="NCBI Taxonomy" id="1423799"/>
    <lineage>
        <taxon>Bacteria</taxon>
        <taxon>Bacillati</taxon>
        <taxon>Bacillota</taxon>
        <taxon>Bacilli</taxon>
        <taxon>Lactobacillales</taxon>
        <taxon>Lactobacillaceae</taxon>
        <taxon>Ligilactobacillus</taxon>
    </lineage>
</organism>
<dbReference type="Proteomes" id="UP000003531">
    <property type="component" value="Unassembled WGS sequence"/>
</dbReference>
<proteinExistence type="predicted"/>
<dbReference type="InterPro" id="IPR043168">
    <property type="entry name" value="DegV_C"/>
</dbReference>
<dbReference type="Pfam" id="PF02645">
    <property type="entry name" value="DegV"/>
    <property type="match status" value="1"/>
</dbReference>
<dbReference type="NCBIfam" id="TIGR00762">
    <property type="entry name" value="DegV"/>
    <property type="match status" value="1"/>
</dbReference>
<evidence type="ECO:0000313" key="2">
    <source>
        <dbReference type="EMBL" id="EEJ73162.1"/>
    </source>
</evidence>
<protein>
    <submittedName>
        <fullName evidence="2">EDD domain protein, DegV family</fullName>
    </submittedName>
</protein>
<evidence type="ECO:0000313" key="3">
    <source>
        <dbReference type="Proteomes" id="UP000003531"/>
    </source>
</evidence>
<gene>
    <name evidence="2" type="ORF">HMPREF0545_1947</name>
</gene>
<dbReference type="AlphaFoldDB" id="C2EJX5"/>
<dbReference type="PATRIC" id="fig|1423799.3.peg.613"/>
<dbReference type="Gene3D" id="3.40.50.10170">
    <property type="match status" value="1"/>
</dbReference>
<dbReference type="HOGENOM" id="CLU_048251_3_0_9"/>
<reference evidence="2 3" key="1">
    <citation type="submission" date="2009-01" db="EMBL/GenBank/DDBJ databases">
        <authorList>
            <person name="Qin X."/>
            <person name="Bachman B."/>
            <person name="Battles P."/>
            <person name="Bell A."/>
            <person name="Bess C."/>
            <person name="Bickham C."/>
            <person name="Chaboub L."/>
            <person name="Chen D."/>
            <person name="Coyle M."/>
            <person name="Deiros D.R."/>
            <person name="Dinh H."/>
            <person name="Forbes L."/>
            <person name="Fowler G."/>
            <person name="Francisco L."/>
            <person name="Fu Q."/>
            <person name="Gubbala S."/>
            <person name="Hale W."/>
            <person name="Han Y."/>
            <person name="Hemphill L."/>
            <person name="Highlander S.K."/>
            <person name="Hirani K."/>
            <person name="Hogues M."/>
            <person name="Jackson L."/>
            <person name="Jakkamsetti A."/>
            <person name="Javaid M."/>
            <person name="Jiang H."/>
            <person name="Korchina V."/>
            <person name="Kovar C."/>
            <person name="Lara F."/>
            <person name="Lee S."/>
            <person name="Mata R."/>
            <person name="Mathew T."/>
            <person name="Moen C."/>
            <person name="Morales K."/>
            <person name="Munidasa M."/>
            <person name="Nazareth L."/>
            <person name="Ngo R."/>
            <person name="Nguyen L."/>
            <person name="Okwuonu G."/>
            <person name="Ongeri F."/>
            <person name="Patil S."/>
            <person name="Petrosino J."/>
            <person name="Pham C."/>
            <person name="Pham P."/>
            <person name="Pu L.-L."/>
            <person name="Puazo M."/>
            <person name="Raj R."/>
            <person name="Reid J."/>
            <person name="Rouhana J."/>
            <person name="Saada N."/>
            <person name="Shang Y."/>
            <person name="Simmons D."/>
            <person name="Thornton R."/>
            <person name="Warren J."/>
            <person name="Weissenberger G."/>
            <person name="Zhang J."/>
            <person name="Zhang L."/>
            <person name="Zhou C."/>
            <person name="Zhu D."/>
            <person name="Muzny D."/>
            <person name="Worley K."/>
            <person name="Gibbs R."/>
        </authorList>
    </citation>
    <scope>NUCLEOTIDE SEQUENCE [LARGE SCALE GENOMIC DNA]</scope>
    <source>
        <strain evidence="2 3">ATCC 11741</strain>
    </source>
</reference>
<evidence type="ECO:0000256" key="1">
    <source>
        <dbReference type="ARBA" id="ARBA00023121"/>
    </source>
</evidence>
<dbReference type="PROSITE" id="PS51482">
    <property type="entry name" value="DEGV"/>
    <property type="match status" value="1"/>
</dbReference>
<dbReference type="Gene3D" id="3.30.1180.10">
    <property type="match status" value="1"/>
</dbReference>
<sequence>MNNLPRGVSTMANIKILTDSSVQLTPEEIEKYNITIVPLSVEVDGKNYVDGEDISREELVQALKDGNIPKTSQPPIGRFIDAYNELGKDGSEVLAIVLSDVLSGTYETASSAADMVDTKVTVINSKSTDRGLAFQVLAAAKDLETGKSIDEIKDHLKDIYHRTTIDVLIDNLDCLVAGGRVSRLAGALTKLINLKLIIRLNEESLDVIVKGRSKKTFIKHCKTLAEEYLQNHNPIQALSLSNVGTDDSLLQKIKDTLLENNSIQEIPYIARLTSPIIMTHTGLNAVGVITLNEKPTH</sequence>
<name>C2EJX5_9LACO</name>
<dbReference type="PANTHER" id="PTHR33434">
    <property type="entry name" value="DEGV DOMAIN-CONTAINING PROTEIN DR_1986-RELATED"/>
    <property type="match status" value="1"/>
</dbReference>
<dbReference type="PANTHER" id="PTHR33434:SF8">
    <property type="entry name" value="DEGV DOMAIN-CONTAINING PROTEIN SPR1019"/>
    <property type="match status" value="1"/>
</dbReference>
<dbReference type="InterPro" id="IPR003797">
    <property type="entry name" value="DegV"/>
</dbReference>
<dbReference type="EMBL" id="ACGT01000045">
    <property type="protein sequence ID" value="EEJ73162.1"/>
    <property type="molecule type" value="Genomic_DNA"/>
</dbReference>
<comment type="caution">
    <text evidence="2">The sequence shown here is derived from an EMBL/GenBank/DDBJ whole genome shotgun (WGS) entry which is preliminary data.</text>
</comment>